<name>A0ABU1MW54_9CAUL</name>
<keyword evidence="1" id="KW-0175">Coiled coil</keyword>
<dbReference type="PANTHER" id="PTHR39639:SF1">
    <property type="entry name" value="DUF262 DOMAIN-CONTAINING PROTEIN"/>
    <property type="match status" value="1"/>
</dbReference>
<dbReference type="InterPro" id="IPR004919">
    <property type="entry name" value="GmrSD_N"/>
</dbReference>
<feature type="domain" description="GmrSD restriction endonucleases N-terminal" evidence="2">
    <location>
        <begin position="42"/>
        <end position="180"/>
    </location>
</feature>
<dbReference type="EMBL" id="JAVDRL010000003">
    <property type="protein sequence ID" value="MDR6530257.1"/>
    <property type="molecule type" value="Genomic_DNA"/>
</dbReference>
<dbReference type="Proteomes" id="UP001262754">
    <property type="component" value="Unassembled WGS sequence"/>
</dbReference>
<dbReference type="PANTHER" id="PTHR39639">
    <property type="entry name" value="CHROMOSOME 16, WHOLE GENOME SHOTGUN SEQUENCE"/>
    <property type="match status" value="1"/>
</dbReference>
<evidence type="ECO:0000259" key="2">
    <source>
        <dbReference type="Pfam" id="PF03235"/>
    </source>
</evidence>
<dbReference type="Pfam" id="PF03235">
    <property type="entry name" value="GmrSD_N"/>
    <property type="match status" value="1"/>
</dbReference>
<organism evidence="3 4">
    <name type="scientific">Caulobacter rhizosphaerae</name>
    <dbReference type="NCBI Taxonomy" id="2010972"/>
    <lineage>
        <taxon>Bacteria</taxon>
        <taxon>Pseudomonadati</taxon>
        <taxon>Pseudomonadota</taxon>
        <taxon>Alphaproteobacteria</taxon>
        <taxon>Caulobacterales</taxon>
        <taxon>Caulobacteraceae</taxon>
        <taxon>Caulobacter</taxon>
    </lineage>
</organism>
<evidence type="ECO:0000256" key="1">
    <source>
        <dbReference type="SAM" id="Coils"/>
    </source>
</evidence>
<dbReference type="RefSeq" id="WP_310029702.1">
    <property type="nucleotide sequence ID" value="NZ_JAVDRL010000003.1"/>
</dbReference>
<comment type="caution">
    <text evidence="3">The sequence shown here is derived from an EMBL/GenBank/DDBJ whole genome shotgun (WGS) entry which is preliminary data.</text>
</comment>
<gene>
    <name evidence="3" type="ORF">J2800_000993</name>
</gene>
<protein>
    <recommendedName>
        <fullName evidence="2">GmrSD restriction endonucleases N-terminal domain-containing protein</fullName>
    </recommendedName>
</protein>
<sequence length="355" mass="40760">MAGGKRRTISQEQLDAAEAEIVEHSRRIDFYMTEYSVEMLAEKLERGDFFVPDYQRAFTWEAERKSRFLESLIMGLPIPFLFFWEAESGKLEIVDGSQRLRTIHEYVLKQLELRGLEELPSLNGTRFSDLPAARQRKILNRSIRGIVLNEHADEQARFDLFERINTGSKGANTAEVRRGALSGPFQDLVVELGGAAILQELAPVSTKSQRERIPEELVARFFAYGDGLDDYKESPSQFIFDYTKRMNAAFEQDPTLVETYRERFMRTMRFVQRVFPYGFRKMASAQSTPRVRFEAIAVGSHMAMDARPELVDQPVDVMGWLEGDAFQAVTTSDAANVKSKLYRRLEFVRDALLHA</sequence>
<accession>A0ABU1MW54</accession>
<evidence type="ECO:0000313" key="4">
    <source>
        <dbReference type="Proteomes" id="UP001262754"/>
    </source>
</evidence>
<reference evidence="3 4" key="1">
    <citation type="submission" date="2023-07" db="EMBL/GenBank/DDBJ databases">
        <title>Sorghum-associated microbial communities from plants grown in Nebraska, USA.</title>
        <authorList>
            <person name="Schachtman D."/>
        </authorList>
    </citation>
    <scope>NUCLEOTIDE SEQUENCE [LARGE SCALE GENOMIC DNA]</scope>
    <source>
        <strain evidence="3 4">DS2154</strain>
    </source>
</reference>
<keyword evidence="4" id="KW-1185">Reference proteome</keyword>
<evidence type="ECO:0000313" key="3">
    <source>
        <dbReference type="EMBL" id="MDR6530257.1"/>
    </source>
</evidence>
<proteinExistence type="predicted"/>
<feature type="coiled-coil region" evidence="1">
    <location>
        <begin position="7"/>
        <end position="34"/>
    </location>
</feature>